<protein>
    <recommendedName>
        <fullName evidence="1">HRDC domain-containing protein</fullName>
    </recommendedName>
</protein>
<comment type="caution">
    <text evidence="2">The sequence shown here is derived from an EMBL/GenBank/DDBJ whole genome shotgun (WGS) entry which is preliminary data.</text>
</comment>
<evidence type="ECO:0000259" key="1">
    <source>
        <dbReference type="PROSITE" id="PS50967"/>
    </source>
</evidence>
<dbReference type="Gene3D" id="3.30.420.10">
    <property type="entry name" value="Ribonuclease H-like superfamily/Ribonuclease H"/>
    <property type="match status" value="1"/>
</dbReference>
<dbReference type="PROSITE" id="PS50967">
    <property type="entry name" value="HRDC"/>
    <property type="match status" value="1"/>
</dbReference>
<proteinExistence type="predicted"/>
<sequence>MKNPNLGFLEFLPEYSNEMGGTYVRVENEEQLLKLVEVLSKESVFAVDTEHHSFRSFLGFTALIQISTIKEDYLVDTINLHDAMGLLQPVFANPEICKVFHGADNDVLWLQRDFHIYVVNLFDTGKHPKDNNALENSSTGDKFHFLLEAIRRSNSTCLQLFAKDIEVCSGELAASSMVTRCLNDQGNILSSHSDSKELVRRLCLWRDIMARLHDESLRFVLSENAIIALASTIPTTEREICNIISKADLDVESMTLGSLQSPSPVVSCHFEDILYLFQENITNLDNIFELFIQRHLGSSGICPLSAYNYALLSKTNLRLTYRPTSNCNGFTKQVTKRSSRENFVKKFSCKSQVYHNCKIYANDGRLLCYCDRRKLEWYLNRNLAKLVERDPSSIVLLFEPKGRPEAEGNDFYIQIDFDKTQNRTVSSLSIMTSEETGVSPSQLRTASMALLRHGPQIPSERHEALMQLLTSPYFEQIVIKYYGGREISDEDPERALLVGMSPHERKKFEKKKGFAFKHLTGRINLNEEKEHTIGYKETLSIQNASKDENVDS</sequence>
<organism evidence="2 3">
    <name type="scientific">Penstemon davidsonii</name>
    <dbReference type="NCBI Taxonomy" id="160366"/>
    <lineage>
        <taxon>Eukaryota</taxon>
        <taxon>Viridiplantae</taxon>
        <taxon>Streptophyta</taxon>
        <taxon>Embryophyta</taxon>
        <taxon>Tracheophyta</taxon>
        <taxon>Spermatophyta</taxon>
        <taxon>Magnoliopsida</taxon>
        <taxon>eudicotyledons</taxon>
        <taxon>Gunneridae</taxon>
        <taxon>Pentapetalae</taxon>
        <taxon>asterids</taxon>
        <taxon>lamiids</taxon>
        <taxon>Lamiales</taxon>
        <taxon>Plantaginaceae</taxon>
        <taxon>Cheloneae</taxon>
        <taxon>Penstemon</taxon>
    </lineage>
</organism>
<gene>
    <name evidence="2" type="ORF">RD792_007439</name>
</gene>
<dbReference type="SMART" id="SM00474">
    <property type="entry name" value="35EXOc"/>
    <property type="match status" value="1"/>
</dbReference>
<dbReference type="SUPFAM" id="SSF53098">
    <property type="entry name" value="Ribonuclease H-like"/>
    <property type="match status" value="1"/>
</dbReference>
<dbReference type="Pfam" id="PF00570">
    <property type="entry name" value="HRDC"/>
    <property type="match status" value="1"/>
</dbReference>
<dbReference type="InterPro" id="IPR002562">
    <property type="entry name" value="3'-5'_exonuclease_dom"/>
</dbReference>
<dbReference type="PANTHER" id="PTHR12124">
    <property type="entry name" value="POLYMYOSITIS/SCLERODERMA AUTOANTIGEN-RELATED"/>
    <property type="match status" value="1"/>
</dbReference>
<dbReference type="PANTHER" id="PTHR12124:SF68">
    <property type="entry name" value="PROTEIN RRP6-LIKE 3"/>
    <property type="match status" value="1"/>
</dbReference>
<dbReference type="InterPro" id="IPR044876">
    <property type="entry name" value="HRDC_dom_sf"/>
</dbReference>
<dbReference type="InterPro" id="IPR045092">
    <property type="entry name" value="Rrp6-like"/>
</dbReference>
<name>A0ABR0D6G8_9LAMI</name>
<feature type="domain" description="HRDC" evidence="1">
    <location>
        <begin position="192"/>
        <end position="272"/>
    </location>
</feature>
<dbReference type="Proteomes" id="UP001291926">
    <property type="component" value="Unassembled WGS sequence"/>
</dbReference>
<dbReference type="Gene3D" id="1.10.150.80">
    <property type="entry name" value="HRDC domain"/>
    <property type="match status" value="1"/>
</dbReference>
<keyword evidence="3" id="KW-1185">Reference proteome</keyword>
<accession>A0ABR0D6G8</accession>
<dbReference type="InterPro" id="IPR010997">
    <property type="entry name" value="HRDC-like_sf"/>
</dbReference>
<dbReference type="InterPro" id="IPR036397">
    <property type="entry name" value="RNaseH_sf"/>
</dbReference>
<evidence type="ECO:0000313" key="2">
    <source>
        <dbReference type="EMBL" id="KAK4484839.1"/>
    </source>
</evidence>
<dbReference type="SUPFAM" id="SSF47819">
    <property type="entry name" value="HRDC-like"/>
    <property type="match status" value="1"/>
</dbReference>
<dbReference type="Pfam" id="PF01612">
    <property type="entry name" value="DNA_pol_A_exo1"/>
    <property type="match status" value="1"/>
</dbReference>
<dbReference type="EMBL" id="JAYDYQ010002533">
    <property type="protein sequence ID" value="KAK4484839.1"/>
    <property type="molecule type" value="Genomic_DNA"/>
</dbReference>
<evidence type="ECO:0000313" key="3">
    <source>
        <dbReference type="Proteomes" id="UP001291926"/>
    </source>
</evidence>
<dbReference type="InterPro" id="IPR012337">
    <property type="entry name" value="RNaseH-like_sf"/>
</dbReference>
<dbReference type="InterPro" id="IPR002121">
    <property type="entry name" value="HRDC_dom"/>
</dbReference>
<reference evidence="2 3" key="1">
    <citation type="journal article" date="2023" name="bioRxiv">
        <title>Genome report: Whole genome sequence and annotation of Penstemon davidsonii.</title>
        <authorList>
            <person name="Ostevik K.L."/>
            <person name="Alabady M."/>
            <person name="Zhang M."/>
            <person name="Rausher M.D."/>
        </authorList>
    </citation>
    <scope>NUCLEOTIDE SEQUENCE [LARGE SCALE GENOMIC DNA]</scope>
    <source>
        <strain evidence="2">DNT005</strain>
        <tissue evidence="2">Whole leaf</tissue>
    </source>
</reference>